<gene>
    <name evidence="13" type="ORF">C3942_08530</name>
</gene>
<dbReference type="OrthoDB" id="9773007at2"/>
<comment type="caution">
    <text evidence="13">The sequence shown here is derived from an EMBL/GenBank/DDBJ whole genome shotgun (WGS) entry which is preliminary data.</text>
</comment>
<dbReference type="InterPro" id="IPR007439">
    <property type="entry name" value="Chemotax_Pase_CheZ"/>
</dbReference>
<dbReference type="EMBL" id="PSNW01000004">
    <property type="protein sequence ID" value="PPE74078.1"/>
    <property type="molecule type" value="Genomic_DNA"/>
</dbReference>
<dbReference type="Proteomes" id="UP000238220">
    <property type="component" value="Unassembled WGS sequence"/>
</dbReference>
<evidence type="ECO:0000256" key="7">
    <source>
        <dbReference type="ARBA" id="ARBA00022801"/>
    </source>
</evidence>
<dbReference type="PANTHER" id="PTHR43693">
    <property type="entry name" value="PROTEIN PHOSPHATASE CHEZ"/>
    <property type="match status" value="1"/>
</dbReference>
<dbReference type="Gene3D" id="1.10.287.500">
    <property type="entry name" value="Helix hairpin bin"/>
    <property type="match status" value="2"/>
</dbReference>
<dbReference type="PIRSF" id="PIRSF002884">
    <property type="entry name" value="CheZ"/>
    <property type="match status" value="1"/>
</dbReference>
<evidence type="ECO:0000256" key="11">
    <source>
        <dbReference type="PIRSR" id="PIRSR002884-1"/>
    </source>
</evidence>
<evidence type="ECO:0000256" key="3">
    <source>
        <dbReference type="ARBA" id="ARBA00018484"/>
    </source>
</evidence>
<dbReference type="GO" id="GO:0004721">
    <property type="term" value="F:phosphoprotein phosphatase activity"/>
    <property type="evidence" value="ECO:0007669"/>
    <property type="project" value="UniProtKB-KW"/>
</dbReference>
<protein>
    <recommendedName>
        <fullName evidence="3 10">Protein phosphatase CheZ</fullName>
        <ecNumber evidence="10">3.1.3.-</ecNumber>
    </recommendedName>
    <alternativeName>
        <fullName evidence="9 10">Chemotaxis protein CheZ</fullName>
    </alternativeName>
</protein>
<reference evidence="13 14" key="1">
    <citation type="submission" date="2018-02" db="EMBL/GenBank/DDBJ databases">
        <title>Genome sequencing of Solimonas sp. HR-BB.</title>
        <authorList>
            <person name="Lee Y."/>
            <person name="Jeon C.O."/>
        </authorList>
    </citation>
    <scope>NUCLEOTIDE SEQUENCE [LARGE SCALE GENOMIC DNA]</scope>
    <source>
        <strain evidence="13 14">HR-BB</strain>
    </source>
</reference>
<dbReference type="GO" id="GO:0005737">
    <property type="term" value="C:cytoplasm"/>
    <property type="evidence" value="ECO:0007669"/>
    <property type="project" value="UniProtKB-SubCell"/>
</dbReference>
<evidence type="ECO:0000256" key="8">
    <source>
        <dbReference type="ARBA" id="ARBA00022912"/>
    </source>
</evidence>
<keyword evidence="5 10" id="KW-0145">Chemotaxis</keyword>
<comment type="function">
    <text evidence="10">Plays an important role in bacterial chemotaxis signal transduction pathway by accelerating the dephosphorylation of phosphorylated CheY (CheY-P).</text>
</comment>
<keyword evidence="4 10" id="KW-0963">Cytoplasm</keyword>
<dbReference type="RefSeq" id="WP_104229966.1">
    <property type="nucleotide sequence ID" value="NZ_PSNW01000004.1"/>
</dbReference>
<evidence type="ECO:0000313" key="13">
    <source>
        <dbReference type="EMBL" id="PPE74078.1"/>
    </source>
</evidence>
<dbReference type="GO" id="GO:0006935">
    <property type="term" value="P:chemotaxis"/>
    <property type="evidence" value="ECO:0007669"/>
    <property type="project" value="UniProtKB-KW"/>
</dbReference>
<dbReference type="GO" id="GO:0050920">
    <property type="term" value="P:regulation of chemotaxis"/>
    <property type="evidence" value="ECO:0007669"/>
    <property type="project" value="InterPro"/>
</dbReference>
<dbReference type="EC" id="3.1.3.-" evidence="10"/>
<name>A0A2S5TGW1_9GAMM</name>
<sequence>MNAAVASDERLRLASGLRKLLAAVESGDDAAVEAGLAELLRAREEGLFVHLARLTRELHRALGELGLDSRLSDLAGSGIPDACGRLDYVVQVTEQAAHRTLDLVDSSRLLAAGILARATAMPESEGRQAILQDTVTLRHQLTELAQAQEYQDIAGQTIKRVIGLVRNVEQALLDLLRAAGSRPVSAPIKPVAPRGLEGPALPGTGHSQQDADELLASLGF</sequence>
<keyword evidence="7 10" id="KW-0378">Hydrolase</keyword>
<evidence type="ECO:0000256" key="6">
    <source>
        <dbReference type="ARBA" id="ARBA00022779"/>
    </source>
</evidence>
<evidence type="ECO:0000256" key="10">
    <source>
        <dbReference type="PIRNR" id="PIRNR002884"/>
    </source>
</evidence>
<keyword evidence="8 10" id="KW-0904">Protein phosphatase</keyword>
<dbReference type="Pfam" id="PF04344">
    <property type="entry name" value="CheZ"/>
    <property type="match status" value="2"/>
</dbReference>
<proteinExistence type="inferred from homology"/>
<dbReference type="GO" id="GO:0097588">
    <property type="term" value="P:archaeal or bacterial-type flagellum-dependent cell motility"/>
    <property type="evidence" value="ECO:0007669"/>
    <property type="project" value="UniProtKB-KW"/>
</dbReference>
<keyword evidence="6 10" id="KW-0283">Flagellar rotation</keyword>
<evidence type="ECO:0000256" key="9">
    <source>
        <dbReference type="ARBA" id="ARBA00029599"/>
    </source>
</evidence>
<comment type="subcellular location">
    <subcellularLocation>
        <location evidence="1 10">Cytoplasm</location>
    </subcellularLocation>
</comment>
<evidence type="ECO:0000256" key="4">
    <source>
        <dbReference type="ARBA" id="ARBA00022490"/>
    </source>
</evidence>
<dbReference type="PANTHER" id="PTHR43693:SF1">
    <property type="entry name" value="PROTEIN PHOSPHATASE CHEZ"/>
    <property type="match status" value="1"/>
</dbReference>
<accession>A0A2S5TGW1</accession>
<feature type="site" description="Enhances dephosphorylation of CheY-P" evidence="11">
    <location>
        <position position="156"/>
    </location>
</feature>
<dbReference type="InterPro" id="IPR050992">
    <property type="entry name" value="CheZ_family_phosphatases"/>
</dbReference>
<evidence type="ECO:0000313" key="14">
    <source>
        <dbReference type="Proteomes" id="UP000238220"/>
    </source>
</evidence>
<evidence type="ECO:0000256" key="12">
    <source>
        <dbReference type="SAM" id="MobiDB-lite"/>
    </source>
</evidence>
<dbReference type="AlphaFoldDB" id="A0A2S5TGW1"/>
<comment type="similarity">
    <text evidence="2 10">Belongs to the CheZ family.</text>
</comment>
<comment type="subunit">
    <text evidence="10">Homodimer.</text>
</comment>
<dbReference type="GO" id="GO:0009288">
    <property type="term" value="C:bacterial-type flagellum"/>
    <property type="evidence" value="ECO:0007669"/>
    <property type="project" value="InterPro"/>
</dbReference>
<feature type="region of interest" description="Disordered" evidence="12">
    <location>
        <begin position="187"/>
        <end position="208"/>
    </location>
</feature>
<organism evidence="13 14">
    <name type="scientific">Solimonas fluminis</name>
    <dbReference type="NCBI Taxonomy" id="2086571"/>
    <lineage>
        <taxon>Bacteria</taxon>
        <taxon>Pseudomonadati</taxon>
        <taxon>Pseudomonadota</taxon>
        <taxon>Gammaproteobacteria</taxon>
        <taxon>Nevskiales</taxon>
        <taxon>Nevskiaceae</taxon>
        <taxon>Solimonas</taxon>
    </lineage>
</organism>
<dbReference type="SUPFAM" id="SSF75708">
    <property type="entry name" value="Chemotaxis phosphatase CheZ"/>
    <property type="match status" value="1"/>
</dbReference>
<evidence type="ECO:0000256" key="5">
    <source>
        <dbReference type="ARBA" id="ARBA00022500"/>
    </source>
</evidence>
<keyword evidence="14" id="KW-1185">Reference proteome</keyword>
<evidence type="ECO:0000256" key="2">
    <source>
        <dbReference type="ARBA" id="ARBA00005908"/>
    </source>
</evidence>
<evidence type="ECO:0000256" key="1">
    <source>
        <dbReference type="ARBA" id="ARBA00004496"/>
    </source>
</evidence>